<keyword evidence="6" id="KW-1185">Reference proteome</keyword>
<dbReference type="InterPro" id="IPR027038">
    <property type="entry name" value="RanGap"/>
</dbReference>
<dbReference type="Gene3D" id="3.80.10.10">
    <property type="entry name" value="Ribonuclease Inhibitor"/>
    <property type="match status" value="3"/>
</dbReference>
<sequence length="899" mass="96913">MFIASIFSDFLRSAPISVTNVHAAGPPQPACQPLGCIPTVIPLHPPHPPNAPAMAVRTEVRPTEPLEPSEHQQLLDETMQFIDQLADTKPEALFRTFAEVRLICKMIEELAIIKPTKDATLAAEDEARFARRDPEGIAALALARQSAAFGSELNLSSKGLTDVAALMLAEWLQTNQSVTKLHLGFNQIGDEGASGFAFALTLNTTLRELYLANNQIGDKGAGALAAGLAQNRTLRMLTLAANRIGDEGTGVLAAALPHNGSLQTLTLVANRIGDEGACVLAAALQNSSLKTLDLCANQIGDKGACALAAALALNTNLQKLSLDRNPIGDEGTRALTAPLPQNHTLRVLELPSRFDMNAAPIGCLSPPTHAHPCGDPRSTFPTPTPSLSAPKLDGGQTTHAAGHAHPPGAPSSQSPWRPRYRDVSQQIGDFARMQQAREIFANIKHGPRPVNSGPPTQAITPPSPGPKEPDRVDSDGDSGLLSARYERDTLGDGKNSSPHTRLRSLDHFRMRGDDPWCYDASFETEESRNSKTKSLRSFNSLRRCNYLGFLLTRVHLRQMMCQIRCGHDQGISTWSSAKNERKSQKVSPHFTSGDNLTNISPLQQLSRRGDPKAEHAQPTKAASPVEGEFPSRGSTGGCRPSNIGPSGCERMANTATTTRMVAFRGPTASLLSSQILVVSKRTRFRWHPVTPRDDQSSKTTTTIISLATAKSSCHAIDTVPTTFNFPLRAAPVVIGESPVTRSLWAPPIRPAEGIPMRHSLAFFRGRCCGVGASDPAAPPQPVPRPPFVTCAQAPMPPMMQPQSQFSVLMPATVPTPPPLVPLWDLHGLGLDTDEDPMFHHPMVDQAQGSSFVTVTCPLNAGYFDRPEDGVPHRQEEAAGTVFDVDDHEWPPTQQHGDFQ</sequence>
<feature type="compositionally biased region" description="Polar residues" evidence="4">
    <location>
        <begin position="585"/>
        <end position="606"/>
    </location>
</feature>
<gene>
    <name evidence="5" type="ORF">PAPYR_11242</name>
</gene>
<organism evidence="5 6">
    <name type="scientific">Paratrimastix pyriformis</name>
    <dbReference type="NCBI Taxonomy" id="342808"/>
    <lineage>
        <taxon>Eukaryota</taxon>
        <taxon>Metamonada</taxon>
        <taxon>Preaxostyla</taxon>
        <taxon>Paratrimastigidae</taxon>
        <taxon>Paratrimastix</taxon>
    </lineage>
</organism>
<dbReference type="PANTHER" id="PTHR24113">
    <property type="entry name" value="RAN GTPASE-ACTIVATING PROTEIN 1"/>
    <property type="match status" value="1"/>
</dbReference>
<feature type="region of interest" description="Disordered" evidence="4">
    <location>
        <begin position="444"/>
        <end position="480"/>
    </location>
</feature>
<proteinExistence type="predicted"/>
<dbReference type="InterPro" id="IPR032675">
    <property type="entry name" value="LRR_dom_sf"/>
</dbReference>
<dbReference type="EMBL" id="JAPMOS010000183">
    <property type="protein sequence ID" value="KAJ4454126.1"/>
    <property type="molecule type" value="Genomic_DNA"/>
</dbReference>
<name>A0ABQ8U8F4_9EUKA</name>
<evidence type="ECO:0000313" key="5">
    <source>
        <dbReference type="EMBL" id="KAJ4454126.1"/>
    </source>
</evidence>
<protein>
    <submittedName>
        <fullName evidence="5">Uncharacterized protein</fullName>
    </submittedName>
</protein>
<evidence type="ECO:0000256" key="1">
    <source>
        <dbReference type="ARBA" id="ARBA00022468"/>
    </source>
</evidence>
<evidence type="ECO:0000313" key="6">
    <source>
        <dbReference type="Proteomes" id="UP001141327"/>
    </source>
</evidence>
<accession>A0ABQ8U8F4</accession>
<dbReference type="SUPFAM" id="SSF52047">
    <property type="entry name" value="RNI-like"/>
    <property type="match status" value="1"/>
</dbReference>
<evidence type="ECO:0000256" key="2">
    <source>
        <dbReference type="ARBA" id="ARBA00022614"/>
    </source>
</evidence>
<keyword evidence="2" id="KW-0433">Leucine-rich repeat</keyword>
<keyword evidence="1" id="KW-0343">GTPase activation</keyword>
<dbReference type="PANTHER" id="PTHR24113:SF12">
    <property type="entry name" value="RAN GTPASE-ACTIVATING PROTEIN 1"/>
    <property type="match status" value="1"/>
</dbReference>
<dbReference type="InterPro" id="IPR001611">
    <property type="entry name" value="Leu-rich_rpt"/>
</dbReference>
<dbReference type="Pfam" id="PF13516">
    <property type="entry name" value="LRR_6"/>
    <property type="match status" value="6"/>
</dbReference>
<reference evidence="5" key="1">
    <citation type="journal article" date="2022" name="bioRxiv">
        <title>Genomics of Preaxostyla Flagellates Illuminates Evolutionary Transitions and the Path Towards Mitochondrial Loss.</title>
        <authorList>
            <person name="Novak L.V.F."/>
            <person name="Treitli S.C."/>
            <person name="Pyrih J."/>
            <person name="Halakuc P."/>
            <person name="Pipaliya S.V."/>
            <person name="Vacek V."/>
            <person name="Brzon O."/>
            <person name="Soukal P."/>
            <person name="Eme L."/>
            <person name="Dacks J.B."/>
            <person name="Karnkowska A."/>
            <person name="Elias M."/>
            <person name="Hampl V."/>
        </authorList>
    </citation>
    <scope>NUCLEOTIDE SEQUENCE</scope>
    <source>
        <strain evidence="5">RCP-MX</strain>
    </source>
</reference>
<feature type="region of interest" description="Disordered" evidence="4">
    <location>
        <begin position="369"/>
        <end position="418"/>
    </location>
</feature>
<evidence type="ECO:0000256" key="3">
    <source>
        <dbReference type="ARBA" id="ARBA00022737"/>
    </source>
</evidence>
<dbReference type="Proteomes" id="UP001141327">
    <property type="component" value="Unassembled WGS sequence"/>
</dbReference>
<feature type="compositionally biased region" description="Basic and acidic residues" evidence="4">
    <location>
        <begin position="607"/>
        <end position="617"/>
    </location>
</feature>
<keyword evidence="3" id="KW-0677">Repeat</keyword>
<feature type="region of interest" description="Disordered" evidence="4">
    <location>
        <begin position="576"/>
        <end position="650"/>
    </location>
</feature>
<evidence type="ECO:0000256" key="4">
    <source>
        <dbReference type="SAM" id="MobiDB-lite"/>
    </source>
</evidence>
<dbReference type="SMART" id="SM00368">
    <property type="entry name" value="LRR_RI"/>
    <property type="match status" value="6"/>
</dbReference>
<comment type="caution">
    <text evidence="5">The sequence shown here is derived from an EMBL/GenBank/DDBJ whole genome shotgun (WGS) entry which is preliminary data.</text>
</comment>